<dbReference type="PRINTS" id="PR00081">
    <property type="entry name" value="GDHRDH"/>
</dbReference>
<organism evidence="3">
    <name type="scientific">marine metagenome</name>
    <dbReference type="NCBI Taxonomy" id="408172"/>
    <lineage>
        <taxon>unclassified sequences</taxon>
        <taxon>metagenomes</taxon>
        <taxon>ecological metagenomes</taxon>
    </lineage>
</organism>
<accession>A0A382H9X2</accession>
<evidence type="ECO:0000313" key="3">
    <source>
        <dbReference type="EMBL" id="SVB84080.1"/>
    </source>
</evidence>
<evidence type="ECO:0008006" key="4">
    <source>
        <dbReference type="Google" id="ProtNLM"/>
    </source>
</evidence>
<evidence type="ECO:0000256" key="1">
    <source>
        <dbReference type="ARBA" id="ARBA00006484"/>
    </source>
</evidence>
<dbReference type="EMBL" id="UINC01060022">
    <property type="protein sequence ID" value="SVB84080.1"/>
    <property type="molecule type" value="Genomic_DNA"/>
</dbReference>
<reference evidence="3" key="1">
    <citation type="submission" date="2018-05" db="EMBL/GenBank/DDBJ databases">
        <authorList>
            <person name="Lanie J.A."/>
            <person name="Ng W.-L."/>
            <person name="Kazmierczak K.M."/>
            <person name="Andrzejewski T.M."/>
            <person name="Davidsen T.M."/>
            <person name="Wayne K.J."/>
            <person name="Tettelin H."/>
            <person name="Glass J.I."/>
            <person name="Rusch D."/>
            <person name="Podicherti R."/>
            <person name="Tsui H.-C.T."/>
            <person name="Winkler M.E."/>
        </authorList>
    </citation>
    <scope>NUCLEOTIDE SEQUENCE</scope>
</reference>
<keyword evidence="2" id="KW-0560">Oxidoreductase</keyword>
<name>A0A382H9X2_9ZZZZ</name>
<dbReference type="SUPFAM" id="SSF51735">
    <property type="entry name" value="NAD(P)-binding Rossmann-fold domains"/>
    <property type="match status" value="1"/>
</dbReference>
<dbReference type="PANTHER" id="PTHR43477:SF1">
    <property type="entry name" value="DIHYDROANTICAPSIN 7-DEHYDROGENASE"/>
    <property type="match status" value="1"/>
</dbReference>
<sequence length="248" mass="25944">VDLELEGSRGLVVGATGGIGSTVVSIFGNEGAATVLASSNPTETQPQNVEASPVVRIDLRESVSIGEGLAEAATHLGSIDALVVSASVNRFASFWDLDREAWQEQFEVKYLGIADLCRQAVQYMEPGGVIVLISGIAAVVPFSANPAGGAVNAALEHFVKLLAMELSTIPVRVVGVSPGFTRTSRFESFSQVQLEQLESEIPLARVAEPQDIADVVVFLASTRASYITGTTVVVDGGRTVTGATRANN</sequence>
<comment type="similarity">
    <text evidence="1">Belongs to the short-chain dehydrogenases/reductases (SDR) family.</text>
</comment>
<dbReference type="Pfam" id="PF13561">
    <property type="entry name" value="adh_short_C2"/>
    <property type="match status" value="1"/>
</dbReference>
<proteinExistence type="inferred from homology"/>
<gene>
    <name evidence="3" type="ORF">METZ01_LOCUS236934</name>
</gene>
<feature type="non-terminal residue" evidence="3">
    <location>
        <position position="1"/>
    </location>
</feature>
<dbReference type="CDD" id="cd05233">
    <property type="entry name" value="SDR_c"/>
    <property type="match status" value="1"/>
</dbReference>
<dbReference type="GO" id="GO:0016491">
    <property type="term" value="F:oxidoreductase activity"/>
    <property type="evidence" value="ECO:0007669"/>
    <property type="project" value="UniProtKB-KW"/>
</dbReference>
<dbReference type="InterPro" id="IPR002347">
    <property type="entry name" value="SDR_fam"/>
</dbReference>
<dbReference type="InterPro" id="IPR036291">
    <property type="entry name" value="NAD(P)-bd_dom_sf"/>
</dbReference>
<dbReference type="InterPro" id="IPR051122">
    <property type="entry name" value="SDR_DHRS6-like"/>
</dbReference>
<dbReference type="PANTHER" id="PTHR43477">
    <property type="entry name" value="DIHYDROANTICAPSIN 7-DEHYDROGENASE"/>
    <property type="match status" value="1"/>
</dbReference>
<dbReference type="Gene3D" id="3.40.50.720">
    <property type="entry name" value="NAD(P)-binding Rossmann-like Domain"/>
    <property type="match status" value="1"/>
</dbReference>
<dbReference type="AlphaFoldDB" id="A0A382H9X2"/>
<protein>
    <recommendedName>
        <fullName evidence="4">SDR family oxidoreductase</fullName>
    </recommendedName>
</protein>
<evidence type="ECO:0000256" key="2">
    <source>
        <dbReference type="ARBA" id="ARBA00023002"/>
    </source>
</evidence>